<accession>A0AAN4Z7F1</accession>
<dbReference type="Proteomes" id="UP001328107">
    <property type="component" value="Unassembled WGS sequence"/>
</dbReference>
<dbReference type="EMBL" id="BTRK01000002">
    <property type="protein sequence ID" value="GMR35828.1"/>
    <property type="molecule type" value="Genomic_DNA"/>
</dbReference>
<evidence type="ECO:0000313" key="2">
    <source>
        <dbReference type="Proteomes" id="UP001328107"/>
    </source>
</evidence>
<proteinExistence type="predicted"/>
<dbReference type="AlphaFoldDB" id="A0AAN4Z7F1"/>
<reference evidence="2" key="1">
    <citation type="submission" date="2022-10" db="EMBL/GenBank/DDBJ databases">
        <title>Genome assembly of Pristionchus species.</title>
        <authorList>
            <person name="Yoshida K."/>
            <person name="Sommer R.J."/>
        </authorList>
    </citation>
    <scope>NUCLEOTIDE SEQUENCE [LARGE SCALE GENOMIC DNA]</scope>
    <source>
        <strain evidence="2">RS5460</strain>
    </source>
</reference>
<keyword evidence="2" id="KW-1185">Reference proteome</keyword>
<comment type="caution">
    <text evidence="1">The sequence shown here is derived from an EMBL/GenBank/DDBJ whole genome shotgun (WGS) entry which is preliminary data.</text>
</comment>
<protein>
    <submittedName>
        <fullName evidence="1">Uncharacterized protein</fullName>
    </submittedName>
</protein>
<evidence type="ECO:0000313" key="1">
    <source>
        <dbReference type="EMBL" id="GMR35828.1"/>
    </source>
</evidence>
<organism evidence="1 2">
    <name type="scientific">Pristionchus mayeri</name>
    <dbReference type="NCBI Taxonomy" id="1317129"/>
    <lineage>
        <taxon>Eukaryota</taxon>
        <taxon>Metazoa</taxon>
        <taxon>Ecdysozoa</taxon>
        <taxon>Nematoda</taxon>
        <taxon>Chromadorea</taxon>
        <taxon>Rhabditida</taxon>
        <taxon>Rhabditina</taxon>
        <taxon>Diplogasteromorpha</taxon>
        <taxon>Diplogasteroidea</taxon>
        <taxon>Neodiplogasteridae</taxon>
        <taxon>Pristionchus</taxon>
    </lineage>
</organism>
<gene>
    <name evidence="1" type="ORF">PMAYCL1PPCAC_06023</name>
</gene>
<name>A0AAN4Z7F1_9BILA</name>
<sequence>MTMEEVDEVIDYYKWKNHRHQNPFSLPRELCIKIIEQECISIKDRMNLRLTCRALESFVAESDFFSTLSHSKYVPASLLIRQYETYDRSVTAYTWKTQIIGLLDGPAEMDASSVTSSHSAAYSHLVGRLFRRVFFDQVKLRDLTYAREVTEEGRLDVDLLLPGYLSCNSLSIRVKLNDYDPRMFDIITRLRPSSKLSLDIVWERTYNEISNVPPLTVDDNLLLTLPPLPSLRISAHPSALSISDATLLALVAKHNSVVLALGPLSIEKETFSKVTKTIADSDHYLELTMHIQLLIDCLRILGVGWSERRFISNDPSVKVVSSRHDSVNDVFDFTIKLCRTTITVLNLFVDNVNQNLIVKIGQANRLA</sequence>